<dbReference type="GeneID" id="85313848"/>
<dbReference type="SUPFAM" id="SSF143744">
    <property type="entry name" value="GlcG-like"/>
    <property type="match status" value="1"/>
</dbReference>
<keyword evidence="3" id="KW-1185">Reference proteome</keyword>
<evidence type="ECO:0000256" key="1">
    <source>
        <dbReference type="SAM" id="MobiDB-lite"/>
    </source>
</evidence>
<feature type="region of interest" description="Disordered" evidence="1">
    <location>
        <begin position="1"/>
        <end position="46"/>
    </location>
</feature>
<dbReference type="GO" id="GO:0006620">
    <property type="term" value="P:post-translational protein targeting to endoplasmic reticulum membrane"/>
    <property type="evidence" value="ECO:0007669"/>
    <property type="project" value="TreeGrafter"/>
</dbReference>
<evidence type="ECO:0000313" key="2">
    <source>
        <dbReference type="EMBL" id="KAK1764223.1"/>
    </source>
</evidence>
<dbReference type="PANTHER" id="PTHR28255:SF1">
    <property type="entry name" value="UPF0303 PROTEIN YBR137W"/>
    <property type="match status" value="1"/>
</dbReference>
<dbReference type="Proteomes" id="UP001244011">
    <property type="component" value="Unassembled WGS sequence"/>
</dbReference>
<dbReference type="GO" id="GO:0072380">
    <property type="term" value="C:TRC complex"/>
    <property type="evidence" value="ECO:0007669"/>
    <property type="project" value="TreeGrafter"/>
</dbReference>
<comment type="caution">
    <text evidence="2">The sequence shown here is derived from an EMBL/GenBank/DDBJ whole genome shotgun (WGS) entry which is preliminary data.</text>
</comment>
<evidence type="ECO:0000313" key="3">
    <source>
        <dbReference type="Proteomes" id="UP001244011"/>
    </source>
</evidence>
<evidence type="ECO:0008006" key="4">
    <source>
        <dbReference type="Google" id="ProtNLM"/>
    </source>
</evidence>
<proteinExistence type="predicted"/>
<dbReference type="EMBL" id="MU839021">
    <property type="protein sequence ID" value="KAK1764223.1"/>
    <property type="molecule type" value="Genomic_DNA"/>
</dbReference>
<dbReference type="Gene3D" id="3.30.450.150">
    <property type="entry name" value="Haem-degrading domain"/>
    <property type="match status" value="1"/>
</dbReference>
<dbReference type="Pfam" id="PF03928">
    <property type="entry name" value="HbpS-like"/>
    <property type="match status" value="1"/>
</dbReference>
<organism evidence="2 3">
    <name type="scientific">Phialemonium atrogriseum</name>
    <dbReference type="NCBI Taxonomy" id="1093897"/>
    <lineage>
        <taxon>Eukaryota</taxon>
        <taxon>Fungi</taxon>
        <taxon>Dikarya</taxon>
        <taxon>Ascomycota</taxon>
        <taxon>Pezizomycotina</taxon>
        <taxon>Sordariomycetes</taxon>
        <taxon>Sordariomycetidae</taxon>
        <taxon>Cephalothecales</taxon>
        <taxon>Cephalothecaceae</taxon>
        <taxon>Phialemonium</taxon>
    </lineage>
</organism>
<dbReference type="InterPro" id="IPR005624">
    <property type="entry name" value="PduO/GlcC-like"/>
</dbReference>
<name>A0AAJ0BVL1_9PEZI</name>
<dbReference type="PANTHER" id="PTHR28255">
    <property type="match status" value="1"/>
</dbReference>
<dbReference type="RefSeq" id="XP_060280436.1">
    <property type="nucleotide sequence ID" value="XM_060430661.1"/>
</dbReference>
<protein>
    <recommendedName>
        <fullName evidence="4">DUF967 domain protein</fullName>
    </recommendedName>
</protein>
<sequence>MASKVLKRRGGNASGYGLEQDLAAIRNPGEARPIPAPPSDLETLSSPTGGDSFTFRSFTAADAYELGHLLHARLLPFSATSPTLVSISLAAGGQVLFQAAVGSGATPDNEEWVRRKRNAVLRFGRSTWLLNRRFGDDASFRARMGISPERAADYAIHGGGVPIRVVGVEGVVAVVVVSGLRQEEDHAVIGDVIMETWEYE</sequence>
<dbReference type="InterPro" id="IPR010371">
    <property type="entry name" value="YBR137W-like"/>
</dbReference>
<accession>A0AAJ0BVL1</accession>
<gene>
    <name evidence="2" type="ORF">QBC33DRAFT_572620</name>
</gene>
<dbReference type="AlphaFoldDB" id="A0AAJ0BVL1"/>
<reference evidence="2" key="1">
    <citation type="submission" date="2023-06" db="EMBL/GenBank/DDBJ databases">
        <title>Genome-scale phylogeny and comparative genomics of the fungal order Sordariales.</title>
        <authorList>
            <consortium name="Lawrence Berkeley National Laboratory"/>
            <person name="Hensen N."/>
            <person name="Bonometti L."/>
            <person name="Westerberg I."/>
            <person name="Brannstrom I.O."/>
            <person name="Guillou S."/>
            <person name="Cros-Aarteil S."/>
            <person name="Calhoun S."/>
            <person name="Haridas S."/>
            <person name="Kuo A."/>
            <person name="Mondo S."/>
            <person name="Pangilinan J."/>
            <person name="Riley R."/>
            <person name="Labutti K."/>
            <person name="Andreopoulos B."/>
            <person name="Lipzen A."/>
            <person name="Chen C."/>
            <person name="Yanf M."/>
            <person name="Daum C."/>
            <person name="Ng V."/>
            <person name="Clum A."/>
            <person name="Steindorff A."/>
            <person name="Ohm R."/>
            <person name="Martin F."/>
            <person name="Silar P."/>
            <person name="Natvig D."/>
            <person name="Lalanne C."/>
            <person name="Gautier V."/>
            <person name="Ament-Velasquez S.L."/>
            <person name="Kruys A."/>
            <person name="Hutchinson M.I."/>
            <person name="Powell A.J."/>
            <person name="Barry K."/>
            <person name="Miller A.N."/>
            <person name="Grigoriev I.V."/>
            <person name="Debuchy R."/>
            <person name="Gladieux P."/>
            <person name="Thoren M.H."/>
            <person name="Johannesson H."/>
        </authorList>
    </citation>
    <scope>NUCLEOTIDE SEQUENCE</scope>
    <source>
        <strain evidence="2">8032-3</strain>
    </source>
</reference>
<feature type="compositionally biased region" description="Basic residues" evidence="1">
    <location>
        <begin position="1"/>
        <end position="10"/>
    </location>
</feature>
<dbReference type="InterPro" id="IPR038084">
    <property type="entry name" value="PduO/GlcC-like_sf"/>
</dbReference>